<comment type="pathway">
    <text evidence="1">Carbohydrate acid metabolism.</text>
</comment>
<evidence type="ECO:0000313" key="7">
    <source>
        <dbReference type="Proteomes" id="UP000031565"/>
    </source>
</evidence>
<protein>
    <submittedName>
        <fullName evidence="6">KHG/KDPG aldolase</fullName>
    </submittedName>
</protein>
<comment type="caution">
    <text evidence="6">The sequence shown here is derived from an EMBL/GenBank/DDBJ whole genome shotgun (WGS) entry which is preliminary data.</text>
</comment>
<evidence type="ECO:0000256" key="5">
    <source>
        <dbReference type="ARBA" id="ARBA00023277"/>
    </source>
</evidence>
<dbReference type="OrthoDB" id="389957at2"/>
<dbReference type="EMBL" id="JTLV02000001">
    <property type="protein sequence ID" value="PQM31228.1"/>
    <property type="molecule type" value="Genomic_DNA"/>
</dbReference>
<evidence type="ECO:0000256" key="1">
    <source>
        <dbReference type="ARBA" id="ARBA00004761"/>
    </source>
</evidence>
<dbReference type="CDD" id="cd00452">
    <property type="entry name" value="KDPG_aldolase"/>
    <property type="match status" value="1"/>
</dbReference>
<evidence type="ECO:0000313" key="6">
    <source>
        <dbReference type="EMBL" id="PQM31228.1"/>
    </source>
</evidence>
<reference evidence="6 7" key="1">
    <citation type="journal article" date="2015" name="MBio">
        <title>Genome sequence of the Drosophila melanogaster male-killing Spiroplasma strain MSRO endosymbiont.</title>
        <authorList>
            <person name="Paredes J.C."/>
            <person name="Herren J.K."/>
            <person name="Schupfer F."/>
            <person name="Marin R."/>
            <person name="Claverol S."/>
            <person name="Kuo C.H."/>
            <person name="Lemaitre B."/>
            <person name="Beven L."/>
        </authorList>
    </citation>
    <scope>NUCLEOTIDE SEQUENCE [LARGE SCALE GENOMIC DNA]</scope>
    <source>
        <strain evidence="6 7">MSRO</strain>
    </source>
</reference>
<keyword evidence="7" id="KW-1185">Reference proteome</keyword>
<accession>A0A2P6FCN0</accession>
<dbReference type="AlphaFoldDB" id="A0A2P6FCN0"/>
<dbReference type="SUPFAM" id="SSF51569">
    <property type="entry name" value="Aldolase"/>
    <property type="match status" value="1"/>
</dbReference>
<organism evidence="6 7">
    <name type="scientific">Spiroplasma poulsonii</name>
    <dbReference type="NCBI Taxonomy" id="2138"/>
    <lineage>
        <taxon>Bacteria</taxon>
        <taxon>Bacillati</taxon>
        <taxon>Mycoplasmatota</taxon>
        <taxon>Mollicutes</taxon>
        <taxon>Entomoplasmatales</taxon>
        <taxon>Spiroplasmataceae</taxon>
        <taxon>Spiroplasma</taxon>
    </lineage>
</organism>
<keyword evidence="5" id="KW-0119">Carbohydrate metabolism</keyword>
<proteinExistence type="inferred from homology"/>
<evidence type="ECO:0000256" key="4">
    <source>
        <dbReference type="ARBA" id="ARBA00023239"/>
    </source>
</evidence>
<evidence type="ECO:0000256" key="3">
    <source>
        <dbReference type="ARBA" id="ARBA00011233"/>
    </source>
</evidence>
<dbReference type="STRING" id="2138.SMSRO_v1c09960"/>
<comment type="subunit">
    <text evidence="3">Homotrimer.</text>
</comment>
<dbReference type="InterPro" id="IPR013785">
    <property type="entry name" value="Aldolase_TIM"/>
</dbReference>
<dbReference type="Pfam" id="PF01081">
    <property type="entry name" value="Aldolase"/>
    <property type="match status" value="1"/>
</dbReference>
<keyword evidence="4" id="KW-0456">Lyase</keyword>
<dbReference type="GO" id="GO:0016829">
    <property type="term" value="F:lyase activity"/>
    <property type="evidence" value="ECO:0007669"/>
    <property type="project" value="UniProtKB-KW"/>
</dbReference>
<comment type="similarity">
    <text evidence="2">Belongs to the KHG/KDPG aldolase family.</text>
</comment>
<dbReference type="Proteomes" id="UP000031565">
    <property type="component" value="Unassembled WGS sequence"/>
</dbReference>
<dbReference type="PANTHER" id="PTHR30246:SF1">
    <property type="entry name" value="2-DEHYDRO-3-DEOXY-6-PHOSPHOGALACTONATE ALDOLASE-RELATED"/>
    <property type="match status" value="1"/>
</dbReference>
<name>A0A2P6FCN0_9MOLU</name>
<gene>
    <name evidence="6" type="primary">kdgA</name>
    <name evidence="6" type="ORF">SMSRO_SF010430</name>
</gene>
<dbReference type="Gene3D" id="3.20.20.70">
    <property type="entry name" value="Aldolase class I"/>
    <property type="match status" value="1"/>
</dbReference>
<dbReference type="PANTHER" id="PTHR30246">
    <property type="entry name" value="2-KETO-3-DEOXY-6-PHOSPHOGLUCONATE ALDOLASE"/>
    <property type="match status" value="1"/>
</dbReference>
<dbReference type="RefSeq" id="WP_040093340.1">
    <property type="nucleotide sequence ID" value="NZ_CM020866.1"/>
</dbReference>
<evidence type="ECO:0000256" key="2">
    <source>
        <dbReference type="ARBA" id="ARBA00006906"/>
    </source>
</evidence>
<sequence>MNDLPKILEQKVFYVIRNQDYNVAQQICEMLINLQVTCLELTFTIPKVELLIKALRKKYPTILVGAGTVLTLAEAILAAEAGAQFLVGPVFNPTVSEFCHRKGLFYIPGAMTLQEVTNIVNADWEIIKIFPATAFKLNFIQTLKTFFPTKTYMASGGINLTNLKEAKTLGYDLVAVGAFVTGDINNKIFEQEKIKTIISTINQEGV</sequence>
<dbReference type="InterPro" id="IPR000887">
    <property type="entry name" value="Aldlse_KDPG_KHG"/>
</dbReference>